<keyword evidence="3" id="KW-1185">Reference proteome</keyword>
<organism evidence="2 3">
    <name type="scientific">Imhoffiella purpurea</name>
    <dbReference type="NCBI Taxonomy" id="1249627"/>
    <lineage>
        <taxon>Bacteria</taxon>
        <taxon>Pseudomonadati</taxon>
        <taxon>Pseudomonadota</taxon>
        <taxon>Gammaproteobacteria</taxon>
        <taxon>Chromatiales</taxon>
        <taxon>Chromatiaceae</taxon>
        <taxon>Imhoffiella</taxon>
    </lineage>
</organism>
<sequence>MRSHSRIASSSVFTGIGSGVRAWLGVGPCVQPTLSTVRAAVPIRQAMHMAYGICRIWGSSTPVVDSPGSTPSFAVKPSRLSAAGTRKTAGGWWPSNMRTRA</sequence>
<comment type="caution">
    <text evidence="2">The sequence shown here is derived from an EMBL/GenBank/DDBJ whole genome shotgun (WGS) entry which is preliminary data.</text>
</comment>
<name>W9V7G6_9GAMM</name>
<proteinExistence type="predicted"/>
<dbReference type="AlphaFoldDB" id="W9V7G6"/>
<accession>W9V7G6</accession>
<reference evidence="2 3" key="1">
    <citation type="submission" date="2012-11" db="EMBL/GenBank/DDBJ databases">
        <title>Genome assembly of Thiorhodococcus sp. AK35.</title>
        <authorList>
            <person name="Nupur N."/>
            <person name="Khatri I."/>
            <person name="Subramanian S."/>
            <person name="Pinnaka A."/>
        </authorList>
    </citation>
    <scope>NUCLEOTIDE SEQUENCE [LARGE SCALE GENOMIC DNA]</scope>
    <source>
        <strain evidence="2 3">AK35</strain>
    </source>
</reference>
<feature type="region of interest" description="Disordered" evidence="1">
    <location>
        <begin position="75"/>
        <end position="101"/>
    </location>
</feature>
<protein>
    <submittedName>
        <fullName evidence="2">Uncharacterized protein</fullName>
    </submittedName>
</protein>
<dbReference type="Proteomes" id="UP000019460">
    <property type="component" value="Unassembled WGS sequence"/>
</dbReference>
<dbReference type="EMBL" id="AONC01000027">
    <property type="protein sequence ID" value="EXJ15344.1"/>
    <property type="molecule type" value="Genomic_DNA"/>
</dbReference>
<evidence type="ECO:0000313" key="2">
    <source>
        <dbReference type="EMBL" id="EXJ15344.1"/>
    </source>
</evidence>
<gene>
    <name evidence="2" type="ORF">D779_1440</name>
</gene>
<evidence type="ECO:0000256" key="1">
    <source>
        <dbReference type="SAM" id="MobiDB-lite"/>
    </source>
</evidence>
<dbReference type="STRING" id="1249627.D779_1440"/>
<evidence type="ECO:0000313" key="3">
    <source>
        <dbReference type="Proteomes" id="UP000019460"/>
    </source>
</evidence>